<accession>A0A1H3KB73</accession>
<dbReference type="InterPro" id="IPR006058">
    <property type="entry name" value="2Fe2S_fd_BS"/>
</dbReference>
<dbReference type="InterPro" id="IPR017938">
    <property type="entry name" value="Riboflavin_synthase-like_b-brl"/>
</dbReference>
<evidence type="ECO:0000313" key="2">
    <source>
        <dbReference type="Proteomes" id="UP000198625"/>
    </source>
</evidence>
<dbReference type="SUPFAM" id="SSF63380">
    <property type="entry name" value="Riboflavin synthase domain-like"/>
    <property type="match status" value="1"/>
</dbReference>
<dbReference type="PANTHER" id="PTHR43513:SF3">
    <property type="entry name" value="DIHYDROOROTATE DEHYDROGENASE B (NAD(+)), ELECTRON TRANSFER SUBUNIT-RELATED"/>
    <property type="match status" value="1"/>
</dbReference>
<gene>
    <name evidence="1" type="ORF">SAMN05660462_00205</name>
</gene>
<name>A0A1H3KB73_9FIRM</name>
<dbReference type="InterPro" id="IPR050353">
    <property type="entry name" value="PyrK_electron_transfer"/>
</dbReference>
<dbReference type="AlphaFoldDB" id="A0A1H3KB73"/>
<dbReference type="RefSeq" id="WP_091725989.1">
    <property type="nucleotide sequence ID" value="NZ_FNQE01000001.1"/>
</dbReference>
<dbReference type="EMBL" id="FNQE01000001">
    <property type="protein sequence ID" value="SDY49452.1"/>
    <property type="molecule type" value="Genomic_DNA"/>
</dbReference>
<dbReference type="OrthoDB" id="1704963at2"/>
<dbReference type="Gene3D" id="2.40.30.10">
    <property type="entry name" value="Translation factors"/>
    <property type="match status" value="1"/>
</dbReference>
<proteinExistence type="predicted"/>
<sequence length="322" mass="36291">MHRRLECIDAGSEYCPCYLAETKNCITCSQLQGKEFCDCNWTGTCILQELTMNRNKVKKQRDYYNGGIEEFDKIGQDSFLLKLKVTKTLARQLKEPGSYVFIRDNNLPQYFDTPMSVMKSDELNGTITIVFKAVGTKTNQLKNIKDNVLIKGPYWNGVLGLSYIKKVKGENCLVLARGISQAPSLLSLEKLVKNNNHVTLILDKGSVGEIFINDYIKSMSIEIFEEDLMSEKGSVLVKHILTNKNISLIFSAGSDLLHMKIIKLIDELDIKPYLAVTNNTEICCGEGICGGCTTRLKNEGRVKPCKTQIDARKIIERRVLID</sequence>
<organism evidence="1 2">
    <name type="scientific">Proteiniborus ethanoligenes</name>
    <dbReference type="NCBI Taxonomy" id="415015"/>
    <lineage>
        <taxon>Bacteria</taxon>
        <taxon>Bacillati</taxon>
        <taxon>Bacillota</taxon>
        <taxon>Clostridia</taxon>
        <taxon>Eubacteriales</taxon>
        <taxon>Proteiniborus</taxon>
    </lineage>
</organism>
<dbReference type="NCBIfam" id="NF004470">
    <property type="entry name" value="PRK05802.1"/>
    <property type="match status" value="1"/>
</dbReference>
<dbReference type="GO" id="GO:0051537">
    <property type="term" value="F:2 iron, 2 sulfur cluster binding"/>
    <property type="evidence" value="ECO:0007669"/>
    <property type="project" value="InterPro"/>
</dbReference>
<protein>
    <submittedName>
        <fullName evidence="1">NAD(P)H-flavin reductase</fullName>
    </submittedName>
</protein>
<dbReference type="STRING" id="415015.SAMN05660462_00205"/>
<reference evidence="1 2" key="1">
    <citation type="submission" date="2016-10" db="EMBL/GenBank/DDBJ databases">
        <authorList>
            <person name="de Groot N.N."/>
        </authorList>
    </citation>
    <scope>NUCLEOTIDE SEQUENCE [LARGE SCALE GENOMIC DNA]</scope>
    <source>
        <strain evidence="1 2">DSM 21650</strain>
    </source>
</reference>
<dbReference type="Proteomes" id="UP000198625">
    <property type="component" value="Unassembled WGS sequence"/>
</dbReference>
<keyword evidence="2" id="KW-1185">Reference proteome</keyword>
<dbReference type="PROSITE" id="PS00197">
    <property type="entry name" value="2FE2S_FER_1"/>
    <property type="match status" value="1"/>
</dbReference>
<dbReference type="PANTHER" id="PTHR43513">
    <property type="entry name" value="DIHYDROOROTATE DEHYDROGENASE B (NAD(+)), ELECTRON TRANSFER SUBUNIT"/>
    <property type="match status" value="1"/>
</dbReference>
<evidence type="ECO:0000313" key="1">
    <source>
        <dbReference type="EMBL" id="SDY49452.1"/>
    </source>
</evidence>